<keyword evidence="1" id="KW-1133">Transmembrane helix</keyword>
<evidence type="ECO:0000313" key="2">
    <source>
        <dbReference type="EMBL" id="KAK6983795.1"/>
    </source>
</evidence>
<organism evidence="2 3">
    <name type="scientific">Favolaschia claudopus</name>
    <dbReference type="NCBI Taxonomy" id="2862362"/>
    <lineage>
        <taxon>Eukaryota</taxon>
        <taxon>Fungi</taxon>
        <taxon>Dikarya</taxon>
        <taxon>Basidiomycota</taxon>
        <taxon>Agaricomycotina</taxon>
        <taxon>Agaricomycetes</taxon>
        <taxon>Agaricomycetidae</taxon>
        <taxon>Agaricales</taxon>
        <taxon>Marasmiineae</taxon>
        <taxon>Mycenaceae</taxon>
        <taxon>Favolaschia</taxon>
    </lineage>
</organism>
<proteinExistence type="predicted"/>
<sequence length="181" mass="20548">MRRRGLALICVSSSWMKQGCRRLDPSTLCTPLRRLFLLHLRCSLYFDAVISAYIGYFRRPLTHPLALVFPAPLLILVLTSTHYPSARTYSYVSPPLPRTLSSLLHLICSHFIISSHLPARLATYSIPILLILYLHTTYYFVPSILHPLRHLRLSSLVLSRHTDAWPATMVPMGSSRVGGPR</sequence>
<dbReference type="Proteomes" id="UP001362999">
    <property type="component" value="Unassembled WGS sequence"/>
</dbReference>
<gene>
    <name evidence="2" type="ORF">R3P38DRAFT_409567</name>
</gene>
<reference evidence="2 3" key="1">
    <citation type="journal article" date="2024" name="J Genomics">
        <title>Draft genome sequencing and assembly of Favolaschia claudopus CIRM-BRFM 2984 isolated from oak limbs.</title>
        <authorList>
            <person name="Navarro D."/>
            <person name="Drula E."/>
            <person name="Chaduli D."/>
            <person name="Cazenave R."/>
            <person name="Ahrendt S."/>
            <person name="Wang J."/>
            <person name="Lipzen A."/>
            <person name="Daum C."/>
            <person name="Barry K."/>
            <person name="Grigoriev I.V."/>
            <person name="Favel A."/>
            <person name="Rosso M.N."/>
            <person name="Martin F."/>
        </authorList>
    </citation>
    <scope>NUCLEOTIDE SEQUENCE [LARGE SCALE GENOMIC DNA]</scope>
    <source>
        <strain evidence="2 3">CIRM-BRFM 2984</strain>
    </source>
</reference>
<dbReference type="AlphaFoldDB" id="A0AAV9ZHF8"/>
<evidence type="ECO:0000256" key="1">
    <source>
        <dbReference type="SAM" id="Phobius"/>
    </source>
</evidence>
<accession>A0AAV9ZHF8</accession>
<keyword evidence="1" id="KW-0472">Membrane</keyword>
<protein>
    <submittedName>
        <fullName evidence="2">Uncharacterized protein</fullName>
    </submittedName>
</protein>
<keyword evidence="1" id="KW-0812">Transmembrane</keyword>
<comment type="caution">
    <text evidence="2">The sequence shown here is derived from an EMBL/GenBank/DDBJ whole genome shotgun (WGS) entry which is preliminary data.</text>
</comment>
<name>A0AAV9ZHF8_9AGAR</name>
<keyword evidence="3" id="KW-1185">Reference proteome</keyword>
<evidence type="ECO:0000313" key="3">
    <source>
        <dbReference type="Proteomes" id="UP001362999"/>
    </source>
</evidence>
<dbReference type="EMBL" id="JAWWNJ010000147">
    <property type="protein sequence ID" value="KAK6983795.1"/>
    <property type="molecule type" value="Genomic_DNA"/>
</dbReference>
<feature type="transmembrane region" description="Helical" evidence="1">
    <location>
        <begin position="121"/>
        <end position="141"/>
    </location>
</feature>
<feature type="transmembrane region" description="Helical" evidence="1">
    <location>
        <begin position="64"/>
        <end position="83"/>
    </location>
</feature>